<keyword evidence="2" id="KW-1185">Reference proteome</keyword>
<accession>A0AC61QLY0</accession>
<dbReference type="EMBL" id="SRZC01000030">
    <property type="protein sequence ID" value="TGX80116.1"/>
    <property type="molecule type" value="Genomic_DNA"/>
</dbReference>
<evidence type="ECO:0000313" key="1">
    <source>
        <dbReference type="EMBL" id="TGX80116.1"/>
    </source>
</evidence>
<gene>
    <name evidence="1" type="ORF">E5358_13760</name>
</gene>
<name>A0AC61QLY0_9BACT</name>
<sequence>MKNIIFIVIIITFYGCSQTSKKDRDDDVAFPVIALLSRVDCTWFEDSTLNKKSGIDKMGKVFLKFILTNPNDSPVALPIYRADIDTLYKSHIEVYRNKYKLDSEKLYSNELVLRGREQCSITVKIQDISETGYRDFKDISKAVSSLDFRYIKDVSDSIYFKERLGCMKFYIDNILEITYRSPDTFDSVVMYR</sequence>
<comment type="caution">
    <text evidence="1">The sequence shown here is derived from an EMBL/GenBank/DDBJ whole genome shotgun (WGS) entry which is preliminary data.</text>
</comment>
<reference evidence="1" key="1">
    <citation type="submission" date="2019-04" db="EMBL/GenBank/DDBJ databases">
        <title>Microbes associate with the intestines of laboratory mice.</title>
        <authorList>
            <person name="Navarre W."/>
            <person name="Wong E."/>
            <person name="Huang K."/>
            <person name="Tropini C."/>
            <person name="Ng K."/>
            <person name="Yu B."/>
        </authorList>
    </citation>
    <scope>NUCLEOTIDE SEQUENCE</scope>
    <source>
        <strain evidence="1">NM73_A23</strain>
    </source>
</reference>
<evidence type="ECO:0000313" key="2">
    <source>
        <dbReference type="Proteomes" id="UP000308886"/>
    </source>
</evidence>
<organism evidence="1 2">
    <name type="scientific">Palleniella muris</name>
    <dbReference type="NCBI Taxonomy" id="3038145"/>
    <lineage>
        <taxon>Bacteria</taxon>
        <taxon>Pseudomonadati</taxon>
        <taxon>Bacteroidota</taxon>
        <taxon>Bacteroidia</taxon>
        <taxon>Bacteroidales</taxon>
        <taxon>Prevotellaceae</taxon>
        <taxon>Palleniella</taxon>
    </lineage>
</organism>
<dbReference type="Proteomes" id="UP000308886">
    <property type="component" value="Unassembled WGS sequence"/>
</dbReference>
<protein>
    <submittedName>
        <fullName evidence="1">Uncharacterized protein</fullName>
    </submittedName>
</protein>
<proteinExistence type="predicted"/>